<reference evidence="1" key="1">
    <citation type="submission" date="2018-06" db="EMBL/GenBank/DDBJ databases">
        <authorList>
            <person name="Zhirakovskaya E."/>
        </authorList>
    </citation>
    <scope>NUCLEOTIDE SEQUENCE</scope>
</reference>
<protein>
    <submittedName>
        <fullName evidence="1">Putative lipoprotein</fullName>
    </submittedName>
</protein>
<accession>A0A3B0XQV3</accession>
<dbReference type="Gene3D" id="3.40.50.10610">
    <property type="entry name" value="ABC-type transport auxiliary lipoprotein component"/>
    <property type="match status" value="1"/>
</dbReference>
<keyword evidence="1" id="KW-0449">Lipoprotein</keyword>
<dbReference type="InterPro" id="IPR014094">
    <property type="entry name" value="LpoB"/>
</dbReference>
<proteinExistence type="predicted"/>
<gene>
    <name evidence="1" type="ORF">MNBD_GAMMA11-2508</name>
</gene>
<dbReference type="AlphaFoldDB" id="A0A3B0XQV3"/>
<evidence type="ECO:0000313" key="1">
    <source>
        <dbReference type="EMBL" id="VAW58554.1"/>
    </source>
</evidence>
<name>A0A3B0XQV3_9ZZZZ</name>
<dbReference type="Pfam" id="PF13036">
    <property type="entry name" value="LpoB"/>
    <property type="match status" value="1"/>
</dbReference>
<organism evidence="1">
    <name type="scientific">hydrothermal vent metagenome</name>
    <dbReference type="NCBI Taxonomy" id="652676"/>
    <lineage>
        <taxon>unclassified sequences</taxon>
        <taxon>metagenomes</taxon>
        <taxon>ecological metagenomes</taxon>
    </lineage>
</organism>
<sequence>MSFFDLILNLSRASVVALLGGVLTVTAGCGKTVTRIDSDEVTDLSGQWNDTDSRLVSREMIDDVLSRPWISNFSREKGKVPIIIVGTVRNLSHEHINTRTFIADLEKELINSGEVQFVASAAERNEIREERRDQDLNASESTRKAMGNETAADFMLKGTINTIVDAVGGDQARFYQVDLTLINLQNNRKVWIGQRKIKKRVEKNSWRL</sequence>
<dbReference type="EMBL" id="UOFG01000039">
    <property type="protein sequence ID" value="VAW58554.1"/>
    <property type="molecule type" value="Genomic_DNA"/>
</dbReference>